<dbReference type="EMBL" id="JAAMPC010000011">
    <property type="protein sequence ID" value="KAG2282333.1"/>
    <property type="molecule type" value="Genomic_DNA"/>
</dbReference>
<dbReference type="Gene3D" id="3.40.50.1700">
    <property type="entry name" value="Glycoside hydrolase family 3 C-terminal domain"/>
    <property type="match status" value="1"/>
</dbReference>
<accession>A0A8X7R959</accession>
<evidence type="ECO:0000313" key="5">
    <source>
        <dbReference type="Proteomes" id="UP000886595"/>
    </source>
</evidence>
<dbReference type="Pfam" id="PF01915">
    <property type="entry name" value="Glyco_hydro_3_C"/>
    <property type="match status" value="1"/>
</dbReference>
<proteinExistence type="predicted"/>
<dbReference type="GO" id="GO:0008422">
    <property type="term" value="F:beta-glucosidase activity"/>
    <property type="evidence" value="ECO:0007669"/>
    <property type="project" value="TreeGrafter"/>
</dbReference>
<reference evidence="4 5" key="1">
    <citation type="submission" date="2020-02" db="EMBL/GenBank/DDBJ databases">
        <authorList>
            <person name="Ma Q."/>
            <person name="Huang Y."/>
            <person name="Song X."/>
            <person name="Pei D."/>
        </authorList>
    </citation>
    <scope>NUCLEOTIDE SEQUENCE [LARGE SCALE GENOMIC DNA]</scope>
    <source>
        <strain evidence="4">Sxm20200214</strain>
        <tissue evidence="4">Leaf</tissue>
    </source>
</reference>
<dbReference type="SUPFAM" id="SSF52279">
    <property type="entry name" value="Beta-D-glucan exohydrolase, C-terminal domain"/>
    <property type="match status" value="1"/>
</dbReference>
<dbReference type="Proteomes" id="UP000886595">
    <property type="component" value="Unassembled WGS sequence"/>
</dbReference>
<keyword evidence="2" id="KW-0326">Glycosidase</keyword>
<evidence type="ECO:0000313" key="4">
    <source>
        <dbReference type="EMBL" id="KAG2282333.1"/>
    </source>
</evidence>
<dbReference type="InterPro" id="IPR036881">
    <property type="entry name" value="Glyco_hydro_3_C_sf"/>
</dbReference>
<dbReference type="InterPro" id="IPR051915">
    <property type="entry name" value="Cellulose_Degrad_GH3"/>
</dbReference>
<evidence type="ECO:0000256" key="1">
    <source>
        <dbReference type="ARBA" id="ARBA00022801"/>
    </source>
</evidence>
<comment type="caution">
    <text evidence="4">The sequence shown here is derived from an EMBL/GenBank/DDBJ whole genome shotgun (WGS) entry which is preliminary data.</text>
</comment>
<keyword evidence="5" id="KW-1185">Reference proteome</keyword>
<dbReference type="OrthoDB" id="416222at2759"/>
<evidence type="ECO:0000259" key="3">
    <source>
        <dbReference type="Pfam" id="PF01915"/>
    </source>
</evidence>
<dbReference type="PANTHER" id="PTHR30620:SF90">
    <property type="entry name" value="BETA-D-GLUCAN EXOHYDROLASE-LIKE PROTEIN"/>
    <property type="match status" value="1"/>
</dbReference>
<gene>
    <name evidence="4" type="ORF">Bca52824_053553</name>
</gene>
<dbReference type="GO" id="GO:0009251">
    <property type="term" value="P:glucan catabolic process"/>
    <property type="evidence" value="ECO:0007669"/>
    <property type="project" value="TreeGrafter"/>
</dbReference>
<sequence length="104" mass="11111">MHPENSGSHHCSCLSPYAETQGERRTLSIAAPGPDLISHTCSSGMKCLVVLVTGHPLIEQYLRTIDALAVAWLSGTEGQGVADVLFGDHPFNGKLPRTWLKSAA</sequence>
<organism evidence="4 5">
    <name type="scientific">Brassica carinata</name>
    <name type="common">Ethiopian mustard</name>
    <name type="synonym">Abyssinian cabbage</name>
    <dbReference type="NCBI Taxonomy" id="52824"/>
    <lineage>
        <taxon>Eukaryota</taxon>
        <taxon>Viridiplantae</taxon>
        <taxon>Streptophyta</taxon>
        <taxon>Embryophyta</taxon>
        <taxon>Tracheophyta</taxon>
        <taxon>Spermatophyta</taxon>
        <taxon>Magnoliopsida</taxon>
        <taxon>eudicotyledons</taxon>
        <taxon>Gunneridae</taxon>
        <taxon>Pentapetalae</taxon>
        <taxon>rosids</taxon>
        <taxon>malvids</taxon>
        <taxon>Brassicales</taxon>
        <taxon>Brassicaceae</taxon>
        <taxon>Brassiceae</taxon>
        <taxon>Brassica</taxon>
    </lineage>
</organism>
<keyword evidence="1" id="KW-0378">Hydrolase</keyword>
<name>A0A8X7R959_BRACI</name>
<dbReference type="InterPro" id="IPR002772">
    <property type="entry name" value="Glyco_hydro_3_C"/>
</dbReference>
<evidence type="ECO:0000256" key="2">
    <source>
        <dbReference type="ARBA" id="ARBA00023295"/>
    </source>
</evidence>
<dbReference type="PANTHER" id="PTHR30620">
    <property type="entry name" value="PERIPLASMIC BETA-GLUCOSIDASE-RELATED"/>
    <property type="match status" value="1"/>
</dbReference>
<feature type="domain" description="Glycoside hydrolase family 3 C-terminal" evidence="3">
    <location>
        <begin position="22"/>
        <end position="103"/>
    </location>
</feature>
<protein>
    <recommendedName>
        <fullName evidence="3">Glycoside hydrolase family 3 C-terminal domain-containing protein</fullName>
    </recommendedName>
</protein>
<dbReference type="AlphaFoldDB" id="A0A8X7R959"/>